<evidence type="ECO:0000313" key="4">
    <source>
        <dbReference type="EMBL" id="QPF94233.1"/>
    </source>
</evidence>
<dbReference type="FunFam" id="3.40.50.720:FF:000084">
    <property type="entry name" value="Short-chain dehydrogenase reductase"/>
    <property type="match status" value="1"/>
</dbReference>
<dbReference type="PRINTS" id="PR00081">
    <property type="entry name" value="GDHRDH"/>
</dbReference>
<dbReference type="Proteomes" id="UP000594621">
    <property type="component" value="Chromosome"/>
</dbReference>
<evidence type="ECO:0000256" key="2">
    <source>
        <dbReference type="ARBA" id="ARBA00023002"/>
    </source>
</evidence>
<organism evidence="4 5">
    <name type="scientific">Bradyrhizobium commune</name>
    <dbReference type="NCBI Taxonomy" id="83627"/>
    <lineage>
        <taxon>Bacteria</taxon>
        <taxon>Pseudomonadati</taxon>
        <taxon>Pseudomonadota</taxon>
        <taxon>Alphaproteobacteria</taxon>
        <taxon>Hyphomicrobiales</taxon>
        <taxon>Nitrobacteraceae</taxon>
        <taxon>Bradyrhizobium</taxon>
    </lineage>
</organism>
<reference evidence="4 5" key="1">
    <citation type="submission" date="2020-09" db="EMBL/GenBank/DDBJ databases">
        <title>Complete genomes of bradyrhizobia occurring on native shrubby legumes in Australia.</title>
        <authorList>
            <person name="Lafay B."/>
        </authorList>
    </citation>
    <scope>NUCLEOTIDE SEQUENCE [LARGE SCALE GENOMIC DNA]</scope>
    <source>
        <strain evidence="4 5">BDV5040</strain>
    </source>
</reference>
<dbReference type="GO" id="GO:0016491">
    <property type="term" value="F:oxidoreductase activity"/>
    <property type="evidence" value="ECO:0007669"/>
    <property type="project" value="UniProtKB-KW"/>
</dbReference>
<dbReference type="InterPro" id="IPR002347">
    <property type="entry name" value="SDR_fam"/>
</dbReference>
<dbReference type="PANTHER" id="PTHR43669">
    <property type="entry name" value="5-KETO-D-GLUCONATE 5-REDUCTASE"/>
    <property type="match status" value="1"/>
</dbReference>
<protein>
    <submittedName>
        <fullName evidence="4">SDR family oxidoreductase</fullName>
    </submittedName>
</protein>
<dbReference type="RefSeq" id="WP_195803730.1">
    <property type="nucleotide sequence ID" value="NZ_CP061379.1"/>
</dbReference>
<comment type="similarity">
    <text evidence="1 3">Belongs to the short-chain dehydrogenases/reductases (SDR) family.</text>
</comment>
<dbReference type="PANTHER" id="PTHR43669:SF12">
    <property type="entry name" value="BLR5618 PROTEIN"/>
    <property type="match status" value="1"/>
</dbReference>
<evidence type="ECO:0000313" key="5">
    <source>
        <dbReference type="Proteomes" id="UP000594621"/>
    </source>
</evidence>
<accession>A0A7S9DAW2</accession>
<proteinExistence type="inferred from homology"/>
<gene>
    <name evidence="4" type="ORF">IC761_13540</name>
</gene>
<dbReference type="Pfam" id="PF00106">
    <property type="entry name" value="adh_short"/>
    <property type="match status" value="1"/>
</dbReference>
<dbReference type="KEGG" id="bcou:IC761_13540"/>
<keyword evidence="5" id="KW-1185">Reference proteome</keyword>
<dbReference type="PRINTS" id="PR00080">
    <property type="entry name" value="SDRFAMILY"/>
</dbReference>
<dbReference type="SUPFAM" id="SSF51735">
    <property type="entry name" value="NAD(P)-binding Rossmann-fold domains"/>
    <property type="match status" value="1"/>
</dbReference>
<keyword evidence="2" id="KW-0560">Oxidoreductase</keyword>
<dbReference type="Gene3D" id="3.40.50.720">
    <property type="entry name" value="NAD(P)-binding Rossmann-like Domain"/>
    <property type="match status" value="1"/>
</dbReference>
<dbReference type="EMBL" id="CP061379">
    <property type="protein sequence ID" value="QPF94233.1"/>
    <property type="molecule type" value="Genomic_DNA"/>
</dbReference>
<sequence length="252" mass="26538">MSEANKIAVVTGAGTGVGRAAALALMNTGFTVVLVGRRLEMLEETAKLGPAGKSLCVTADMTKPDQIAALFAKVKDTYGRLDVLFNNAGMGAPPVNFEDLSLEQWQAVVNTNLTGPFLCTQHAFRIMKDQTPRGGRIINNGSISAHAPRPFSAAYTSTKHAITGLTKASNLDGRMYDIAVGQVDIGNAATPMTDRMVNGPGVIQPDGTMKHEPRMDAKAVGDAVAYMAGLPLDANVLTMTVMATKMPFVGRG</sequence>
<evidence type="ECO:0000256" key="3">
    <source>
        <dbReference type="RuleBase" id="RU000363"/>
    </source>
</evidence>
<name>A0A7S9DAW2_9BRAD</name>
<dbReference type="InterPro" id="IPR036291">
    <property type="entry name" value="NAD(P)-bd_dom_sf"/>
</dbReference>
<evidence type="ECO:0000256" key="1">
    <source>
        <dbReference type="ARBA" id="ARBA00006484"/>
    </source>
</evidence>
<dbReference type="CDD" id="cd05233">
    <property type="entry name" value="SDR_c"/>
    <property type="match status" value="1"/>
</dbReference>
<dbReference type="AlphaFoldDB" id="A0A7S9DAW2"/>